<dbReference type="InterPro" id="IPR001537">
    <property type="entry name" value="SpoU_MeTrfase"/>
</dbReference>
<sequence>MIEITSPSNPRYKTIQSLSRKKDRLKRREFAVEGIKSVHDAIKAGADIDRIAVSETFFSSHGFEYPNGAHILKMSDRLFEKLCDTEAPQGILAVIKMKDTPPFEPDTSKDYIYCDNIKDPGNLGTIIRTADAAGLDTVLLSRGCVDPYNPKTVRSSMGSFFSENIIRNAEYAVFEKFAGLGFSVIGGALSENTVDYREADYKKPCVIVVGNEADGISHEVLKYCSPVKIPILGSAESLNVSVAAGILLYEIVRNRS</sequence>
<dbReference type="SMART" id="SM00967">
    <property type="entry name" value="SpoU_sub_bind"/>
    <property type="match status" value="1"/>
</dbReference>
<reference evidence="5" key="1">
    <citation type="submission" date="2020-10" db="EMBL/GenBank/DDBJ databases">
        <authorList>
            <person name="Gilroy R."/>
        </authorList>
    </citation>
    <scope>NUCLEOTIDE SEQUENCE</scope>
    <source>
        <strain evidence="5">CHK181-108</strain>
    </source>
</reference>
<dbReference type="InterPro" id="IPR029028">
    <property type="entry name" value="Alpha/beta_knot_MTases"/>
</dbReference>
<evidence type="ECO:0000313" key="6">
    <source>
        <dbReference type="Proteomes" id="UP000824165"/>
    </source>
</evidence>
<accession>A0A9D1H1E4</accession>
<keyword evidence="2 5" id="KW-0489">Methyltransferase</keyword>
<reference evidence="5" key="2">
    <citation type="journal article" date="2021" name="PeerJ">
        <title>Extensive microbial diversity within the chicken gut microbiome revealed by metagenomics and culture.</title>
        <authorList>
            <person name="Gilroy R."/>
            <person name="Ravi A."/>
            <person name="Getino M."/>
            <person name="Pursley I."/>
            <person name="Horton D.L."/>
            <person name="Alikhan N.F."/>
            <person name="Baker D."/>
            <person name="Gharbi K."/>
            <person name="Hall N."/>
            <person name="Watson M."/>
            <person name="Adriaenssens E.M."/>
            <person name="Foster-Nyarko E."/>
            <person name="Jarju S."/>
            <person name="Secka A."/>
            <person name="Antonio M."/>
            <person name="Oren A."/>
            <person name="Chaudhuri R.R."/>
            <person name="La Ragione R."/>
            <person name="Hildebrand F."/>
            <person name="Pallen M.J."/>
        </authorList>
    </citation>
    <scope>NUCLEOTIDE SEQUENCE</scope>
    <source>
        <strain evidence="5">CHK181-108</strain>
    </source>
</reference>
<dbReference type="InterPro" id="IPR013123">
    <property type="entry name" value="SpoU_subst-bd"/>
</dbReference>
<name>A0A9D1H1E4_9FIRM</name>
<protein>
    <submittedName>
        <fullName evidence="5">RNA methyltransferase</fullName>
    </submittedName>
</protein>
<dbReference type="InterPro" id="IPR051259">
    <property type="entry name" value="rRNA_Methyltransferase"/>
</dbReference>
<evidence type="ECO:0000313" key="5">
    <source>
        <dbReference type="EMBL" id="HIT84745.1"/>
    </source>
</evidence>
<dbReference type="Pfam" id="PF22435">
    <property type="entry name" value="MRM3-like_sub_bind"/>
    <property type="match status" value="1"/>
</dbReference>
<dbReference type="GO" id="GO:0003723">
    <property type="term" value="F:RNA binding"/>
    <property type="evidence" value="ECO:0007669"/>
    <property type="project" value="InterPro"/>
</dbReference>
<dbReference type="Gene3D" id="3.40.1280.10">
    <property type="match status" value="1"/>
</dbReference>
<dbReference type="SUPFAM" id="SSF75217">
    <property type="entry name" value="alpha/beta knot"/>
    <property type="match status" value="1"/>
</dbReference>
<evidence type="ECO:0000256" key="3">
    <source>
        <dbReference type="ARBA" id="ARBA00022679"/>
    </source>
</evidence>
<dbReference type="SUPFAM" id="SSF55315">
    <property type="entry name" value="L30e-like"/>
    <property type="match status" value="1"/>
</dbReference>
<organism evidence="5 6">
    <name type="scientific">Candidatus Ornithomonoglobus intestinigallinarum</name>
    <dbReference type="NCBI Taxonomy" id="2840894"/>
    <lineage>
        <taxon>Bacteria</taxon>
        <taxon>Bacillati</taxon>
        <taxon>Bacillota</taxon>
        <taxon>Clostridia</taxon>
        <taxon>Candidatus Ornithomonoglobus</taxon>
    </lineage>
</organism>
<dbReference type="GO" id="GO:0008173">
    <property type="term" value="F:RNA methyltransferase activity"/>
    <property type="evidence" value="ECO:0007669"/>
    <property type="project" value="InterPro"/>
</dbReference>
<dbReference type="AlphaFoldDB" id="A0A9D1H1E4"/>
<dbReference type="GO" id="GO:0006396">
    <property type="term" value="P:RNA processing"/>
    <property type="evidence" value="ECO:0007669"/>
    <property type="project" value="InterPro"/>
</dbReference>
<dbReference type="GO" id="GO:0032259">
    <property type="term" value="P:methylation"/>
    <property type="evidence" value="ECO:0007669"/>
    <property type="project" value="UniProtKB-KW"/>
</dbReference>
<keyword evidence="3" id="KW-0808">Transferase</keyword>
<evidence type="ECO:0000256" key="2">
    <source>
        <dbReference type="ARBA" id="ARBA00022603"/>
    </source>
</evidence>
<gene>
    <name evidence="5" type="ORF">IAA60_02440</name>
</gene>
<dbReference type="Proteomes" id="UP000824165">
    <property type="component" value="Unassembled WGS sequence"/>
</dbReference>
<dbReference type="InterPro" id="IPR029064">
    <property type="entry name" value="Ribosomal_eL30-like_sf"/>
</dbReference>
<dbReference type="InterPro" id="IPR053888">
    <property type="entry name" value="MRM3-like_sub_bind"/>
</dbReference>
<proteinExistence type="inferred from homology"/>
<dbReference type="PANTHER" id="PTHR43191">
    <property type="entry name" value="RRNA METHYLTRANSFERASE 3"/>
    <property type="match status" value="1"/>
</dbReference>
<feature type="domain" description="RNA 2-O ribose methyltransferase substrate binding" evidence="4">
    <location>
        <begin position="31"/>
        <end position="101"/>
    </location>
</feature>
<dbReference type="Gene3D" id="3.30.1330.30">
    <property type="match status" value="1"/>
</dbReference>
<evidence type="ECO:0000259" key="4">
    <source>
        <dbReference type="SMART" id="SM00967"/>
    </source>
</evidence>
<dbReference type="CDD" id="cd18095">
    <property type="entry name" value="SpoU-like_rRNA-MTase"/>
    <property type="match status" value="1"/>
</dbReference>
<dbReference type="GO" id="GO:0005737">
    <property type="term" value="C:cytoplasm"/>
    <property type="evidence" value="ECO:0007669"/>
    <property type="project" value="UniProtKB-ARBA"/>
</dbReference>
<dbReference type="EMBL" id="DVLU01000020">
    <property type="protein sequence ID" value="HIT84745.1"/>
    <property type="molecule type" value="Genomic_DNA"/>
</dbReference>
<comment type="similarity">
    <text evidence="1">Belongs to the class IV-like SAM-binding methyltransferase superfamily. RNA methyltransferase TrmH family.</text>
</comment>
<evidence type="ECO:0000256" key="1">
    <source>
        <dbReference type="ARBA" id="ARBA00007228"/>
    </source>
</evidence>
<dbReference type="InterPro" id="IPR029026">
    <property type="entry name" value="tRNA_m1G_MTases_N"/>
</dbReference>
<dbReference type="PANTHER" id="PTHR43191:SF2">
    <property type="entry name" value="RRNA METHYLTRANSFERASE 3, MITOCHONDRIAL"/>
    <property type="match status" value="1"/>
</dbReference>
<comment type="caution">
    <text evidence="5">The sequence shown here is derived from an EMBL/GenBank/DDBJ whole genome shotgun (WGS) entry which is preliminary data.</text>
</comment>
<dbReference type="Pfam" id="PF00588">
    <property type="entry name" value="SpoU_methylase"/>
    <property type="match status" value="1"/>
</dbReference>